<protein>
    <recommendedName>
        <fullName evidence="1">PA14 domain-containing protein</fullName>
    </recommendedName>
</protein>
<dbReference type="OrthoDB" id="440424at2759"/>
<dbReference type="InterPro" id="IPR037524">
    <property type="entry name" value="PA14/GLEYA"/>
</dbReference>
<organism evidence="2 3">
    <name type="scientific">Curvularia clavata</name>
    <dbReference type="NCBI Taxonomy" id="95742"/>
    <lineage>
        <taxon>Eukaryota</taxon>
        <taxon>Fungi</taxon>
        <taxon>Dikarya</taxon>
        <taxon>Ascomycota</taxon>
        <taxon>Pezizomycotina</taxon>
        <taxon>Dothideomycetes</taxon>
        <taxon>Pleosporomycetidae</taxon>
        <taxon>Pleosporales</taxon>
        <taxon>Pleosporineae</taxon>
        <taxon>Pleosporaceae</taxon>
        <taxon>Curvularia</taxon>
    </lineage>
</organism>
<evidence type="ECO:0000313" key="2">
    <source>
        <dbReference type="EMBL" id="USP80664.1"/>
    </source>
</evidence>
<sequence>MAIARLQAILACITCATEEIHTSHPSEKTSLLVEPDARPEAEIGNDVVKSILNTSYAGPVLRMKLDSIVGAYGWRETLAQYILDKLAQALQGAHEKLGPRINDAYHRAWEVAQGIEGFVVEHPVMCTVIALGVLAIVAPWILEVLGFADLGPVEAVDAAFCKANDVVLRSLQKNAAATPYCVSFLSIPTSTISTKTATVTPSSAYSTIPVTITTDAVTVTVPETTITVIQETATPVETHTEYTTTTVTSSTSTLSCLNSAYTYVAPTGVVPAQNKEEIKKRTAKVEKPKCMPSSWTAPKISKACSCLVLPTPKVTTTVTMILPTGTITAYSTQVITPTDTATTIVTDSTTTTTSVTSTETVTSTVTAYATETTIASNGVTYSKHTHGFNANLVNTGFLSSFFKTQPAEFTGVLTSLSFATPNWPNGNTQLKLQDRPTSFTSDQSALVMHGFYIAKQTGVHTFISSQDTVDNWAYMWVGDAAYSAWDDSNTAFKSSRTGAPYVSGRYQVQMNAGDAVPVTYLWANGGGVGQSRLQIQMPNGAVVTQHDGYFVQACSASVFA</sequence>
<dbReference type="Proteomes" id="UP001056012">
    <property type="component" value="Chromosome 6"/>
</dbReference>
<dbReference type="InterPro" id="IPR018871">
    <property type="entry name" value="GLEYA_adhesin_domain"/>
</dbReference>
<gene>
    <name evidence="2" type="ORF">yc1106_07938</name>
</gene>
<reference evidence="2" key="1">
    <citation type="submission" date="2021-12" db="EMBL/GenBank/DDBJ databases">
        <title>Curvularia clavata genome.</title>
        <authorList>
            <person name="Cao Y."/>
        </authorList>
    </citation>
    <scope>NUCLEOTIDE SEQUENCE</scope>
    <source>
        <strain evidence="2">Yc1106</strain>
    </source>
</reference>
<evidence type="ECO:0000259" key="1">
    <source>
        <dbReference type="PROSITE" id="PS51820"/>
    </source>
</evidence>
<evidence type="ECO:0000313" key="3">
    <source>
        <dbReference type="Proteomes" id="UP001056012"/>
    </source>
</evidence>
<dbReference type="Gene3D" id="2.60.120.1560">
    <property type="match status" value="1"/>
</dbReference>
<dbReference type="PROSITE" id="PS51820">
    <property type="entry name" value="PA14"/>
    <property type="match status" value="1"/>
</dbReference>
<proteinExistence type="predicted"/>
<keyword evidence="3" id="KW-1185">Reference proteome</keyword>
<accession>A0A9Q9DW95</accession>
<name>A0A9Q9DW95_CURCL</name>
<dbReference type="Pfam" id="PF10528">
    <property type="entry name" value="GLEYA"/>
    <property type="match status" value="1"/>
</dbReference>
<dbReference type="VEuPathDB" id="FungiDB:yc1106_07938"/>
<dbReference type="EMBL" id="CP089279">
    <property type="protein sequence ID" value="USP80664.1"/>
    <property type="molecule type" value="Genomic_DNA"/>
</dbReference>
<feature type="domain" description="PA14" evidence="1">
    <location>
        <begin position="392"/>
        <end position="549"/>
    </location>
</feature>
<dbReference type="AlphaFoldDB" id="A0A9Q9DW95"/>